<sequence>MPRDWHEAGSPERTALVLVDLQNGFLHPKGGNYYPAASDIVPNLRRLLAHARSRGRLIVHVADRHRAGLADFESAKLPAHCVDGAFDAAFFDGFGPPEPAPANELVIVKRRFSAFFATDLDLTLRENAIERLVVAGVKTNVCVRATIQDGFGLGYTCLLARPATNSNRANLEAAAVEDIDRYMGWSVALADAEAALG</sequence>
<dbReference type="AlphaFoldDB" id="A0AA42CNY0"/>
<dbReference type="PANTHER" id="PTHR43540">
    <property type="entry name" value="PEROXYUREIDOACRYLATE/UREIDOACRYLATE AMIDOHYDROLASE-RELATED"/>
    <property type="match status" value="1"/>
</dbReference>
<dbReference type="GO" id="GO:0016787">
    <property type="term" value="F:hydrolase activity"/>
    <property type="evidence" value="ECO:0007669"/>
    <property type="project" value="UniProtKB-KW"/>
</dbReference>
<evidence type="ECO:0000313" key="3">
    <source>
        <dbReference type="EMBL" id="MCW6534065.1"/>
    </source>
</evidence>
<dbReference type="InterPro" id="IPR036380">
    <property type="entry name" value="Isochorismatase-like_sf"/>
</dbReference>
<dbReference type="SUPFAM" id="SSF52499">
    <property type="entry name" value="Isochorismatase-like hydrolases"/>
    <property type="match status" value="1"/>
</dbReference>
<evidence type="ECO:0000259" key="2">
    <source>
        <dbReference type="Pfam" id="PF00857"/>
    </source>
</evidence>
<dbReference type="RefSeq" id="WP_265268043.1">
    <property type="nucleotide sequence ID" value="NZ_JANFAV010000002.1"/>
</dbReference>
<dbReference type="Pfam" id="PF00857">
    <property type="entry name" value="Isochorismatase"/>
    <property type="match status" value="1"/>
</dbReference>
<proteinExistence type="predicted"/>
<gene>
    <name evidence="3" type="ORF">NEE01_04630</name>
</gene>
<evidence type="ECO:0000256" key="1">
    <source>
        <dbReference type="ARBA" id="ARBA00022801"/>
    </source>
</evidence>
<reference evidence="3" key="1">
    <citation type="submission" date="2022-06" db="EMBL/GenBank/DDBJ databases">
        <title>Sphingomonas sp. nov. isolated from rhizosphere soil of tomato.</title>
        <authorList>
            <person name="Dong H."/>
            <person name="Gao R."/>
        </authorList>
    </citation>
    <scope>NUCLEOTIDE SEQUENCE</scope>
    <source>
        <strain evidence="3">MMSM24</strain>
    </source>
</reference>
<dbReference type="Gene3D" id="3.40.50.850">
    <property type="entry name" value="Isochorismatase-like"/>
    <property type="match status" value="1"/>
</dbReference>
<dbReference type="Proteomes" id="UP001165565">
    <property type="component" value="Unassembled WGS sequence"/>
</dbReference>
<dbReference type="EMBL" id="JANFAV010000002">
    <property type="protein sequence ID" value="MCW6534065.1"/>
    <property type="molecule type" value="Genomic_DNA"/>
</dbReference>
<name>A0AA42CNY0_9SPHN</name>
<dbReference type="InterPro" id="IPR000868">
    <property type="entry name" value="Isochorismatase-like_dom"/>
</dbReference>
<dbReference type="InterPro" id="IPR050272">
    <property type="entry name" value="Isochorismatase-like_hydrls"/>
</dbReference>
<comment type="caution">
    <text evidence="3">The sequence shown here is derived from an EMBL/GenBank/DDBJ whole genome shotgun (WGS) entry which is preliminary data.</text>
</comment>
<evidence type="ECO:0000313" key="4">
    <source>
        <dbReference type="Proteomes" id="UP001165565"/>
    </source>
</evidence>
<feature type="domain" description="Isochorismatase-like" evidence="2">
    <location>
        <begin position="14"/>
        <end position="186"/>
    </location>
</feature>
<keyword evidence="1 3" id="KW-0378">Hydrolase</keyword>
<organism evidence="3 4">
    <name type="scientific">Sphingomonas lycopersici</name>
    <dbReference type="NCBI Taxonomy" id="2951807"/>
    <lineage>
        <taxon>Bacteria</taxon>
        <taxon>Pseudomonadati</taxon>
        <taxon>Pseudomonadota</taxon>
        <taxon>Alphaproteobacteria</taxon>
        <taxon>Sphingomonadales</taxon>
        <taxon>Sphingomonadaceae</taxon>
        <taxon>Sphingomonas</taxon>
    </lineage>
</organism>
<keyword evidence="4" id="KW-1185">Reference proteome</keyword>
<protein>
    <submittedName>
        <fullName evidence="3">Cysteine hydrolase</fullName>
    </submittedName>
</protein>
<dbReference type="PANTHER" id="PTHR43540:SF6">
    <property type="entry name" value="ISOCHORISMATASE-LIKE DOMAIN-CONTAINING PROTEIN"/>
    <property type="match status" value="1"/>
</dbReference>
<dbReference type="CDD" id="cd00431">
    <property type="entry name" value="cysteine_hydrolases"/>
    <property type="match status" value="1"/>
</dbReference>
<accession>A0AA42CNY0</accession>